<feature type="region of interest" description="Disordered" evidence="1">
    <location>
        <begin position="101"/>
        <end position="143"/>
    </location>
</feature>
<organism evidence="2 3">
    <name type="scientific">Platanthera guangdongensis</name>
    <dbReference type="NCBI Taxonomy" id="2320717"/>
    <lineage>
        <taxon>Eukaryota</taxon>
        <taxon>Viridiplantae</taxon>
        <taxon>Streptophyta</taxon>
        <taxon>Embryophyta</taxon>
        <taxon>Tracheophyta</taxon>
        <taxon>Spermatophyta</taxon>
        <taxon>Magnoliopsida</taxon>
        <taxon>Liliopsida</taxon>
        <taxon>Asparagales</taxon>
        <taxon>Orchidaceae</taxon>
        <taxon>Orchidoideae</taxon>
        <taxon>Orchideae</taxon>
        <taxon>Orchidinae</taxon>
        <taxon>Platanthera</taxon>
    </lineage>
</organism>
<gene>
    <name evidence="2" type="ORF">KSP40_PGU008172</name>
</gene>
<name>A0ABR2MXM6_9ASPA</name>
<accession>A0ABR2MXM6</accession>
<evidence type="ECO:0000313" key="3">
    <source>
        <dbReference type="Proteomes" id="UP001412067"/>
    </source>
</evidence>
<evidence type="ECO:0000256" key="1">
    <source>
        <dbReference type="SAM" id="MobiDB-lite"/>
    </source>
</evidence>
<dbReference type="EMBL" id="JBBWWR010000004">
    <property type="protein sequence ID" value="KAK8968696.1"/>
    <property type="molecule type" value="Genomic_DNA"/>
</dbReference>
<protein>
    <submittedName>
        <fullName evidence="2">Uncharacterized protein</fullName>
    </submittedName>
</protein>
<sequence>MRPQLRQHATRSCSGEKLRNQIIKPSKVQLELEGKLDSKEAWGRGKHGRRITVAWLGGGRGGGGTFGLAPGGKPSVAPCVTEGSVAGCALIFEVQRSARSEARKEEARKQEIEQQQQSGLDHHPEKHHGDVDKKFYGNGDRKLGGIKRKEQAQQLLDENREQGPGLLSTIYDRNADRSRTTNRIVGEERRLTGSKWRRWKHTTQATVRQEESSSMGEWLVPFFRIKRGFRKWERGENLSP</sequence>
<evidence type="ECO:0000313" key="2">
    <source>
        <dbReference type="EMBL" id="KAK8968696.1"/>
    </source>
</evidence>
<comment type="caution">
    <text evidence="2">The sequence shown here is derived from an EMBL/GenBank/DDBJ whole genome shotgun (WGS) entry which is preliminary data.</text>
</comment>
<keyword evidence="3" id="KW-1185">Reference proteome</keyword>
<feature type="compositionally biased region" description="Basic and acidic residues" evidence="1">
    <location>
        <begin position="120"/>
        <end position="143"/>
    </location>
</feature>
<reference evidence="2 3" key="1">
    <citation type="journal article" date="2022" name="Nat. Plants">
        <title>Genomes of leafy and leafless Platanthera orchids illuminate the evolution of mycoheterotrophy.</title>
        <authorList>
            <person name="Li M.H."/>
            <person name="Liu K.W."/>
            <person name="Li Z."/>
            <person name="Lu H.C."/>
            <person name="Ye Q.L."/>
            <person name="Zhang D."/>
            <person name="Wang J.Y."/>
            <person name="Li Y.F."/>
            <person name="Zhong Z.M."/>
            <person name="Liu X."/>
            <person name="Yu X."/>
            <person name="Liu D.K."/>
            <person name="Tu X.D."/>
            <person name="Liu B."/>
            <person name="Hao Y."/>
            <person name="Liao X.Y."/>
            <person name="Jiang Y.T."/>
            <person name="Sun W.H."/>
            <person name="Chen J."/>
            <person name="Chen Y.Q."/>
            <person name="Ai Y."/>
            <person name="Zhai J.W."/>
            <person name="Wu S.S."/>
            <person name="Zhou Z."/>
            <person name="Hsiao Y.Y."/>
            <person name="Wu W.L."/>
            <person name="Chen Y.Y."/>
            <person name="Lin Y.F."/>
            <person name="Hsu J.L."/>
            <person name="Li C.Y."/>
            <person name="Wang Z.W."/>
            <person name="Zhao X."/>
            <person name="Zhong W.Y."/>
            <person name="Ma X.K."/>
            <person name="Ma L."/>
            <person name="Huang J."/>
            <person name="Chen G.Z."/>
            <person name="Huang M.Z."/>
            <person name="Huang L."/>
            <person name="Peng D.H."/>
            <person name="Luo Y.B."/>
            <person name="Zou S.Q."/>
            <person name="Chen S.P."/>
            <person name="Lan S."/>
            <person name="Tsai W.C."/>
            <person name="Van de Peer Y."/>
            <person name="Liu Z.J."/>
        </authorList>
    </citation>
    <scope>NUCLEOTIDE SEQUENCE [LARGE SCALE GENOMIC DNA]</scope>
    <source>
        <strain evidence="2">Lor288</strain>
    </source>
</reference>
<dbReference type="Proteomes" id="UP001412067">
    <property type="component" value="Unassembled WGS sequence"/>
</dbReference>
<proteinExistence type="predicted"/>
<feature type="compositionally biased region" description="Basic and acidic residues" evidence="1">
    <location>
        <begin position="101"/>
        <end position="112"/>
    </location>
</feature>